<dbReference type="GO" id="GO:0005829">
    <property type="term" value="C:cytosol"/>
    <property type="evidence" value="ECO:0000318"/>
    <property type="project" value="GO_Central"/>
</dbReference>
<dbReference type="InParanoid" id="B8BT37"/>
<keyword evidence="1" id="KW-0853">WD repeat</keyword>
<feature type="compositionally biased region" description="Low complexity" evidence="3">
    <location>
        <begin position="91"/>
        <end position="107"/>
    </location>
</feature>
<dbReference type="RefSeq" id="XP_002286593.1">
    <property type="nucleotide sequence ID" value="XM_002286557.1"/>
</dbReference>
<evidence type="ECO:0000256" key="1">
    <source>
        <dbReference type="ARBA" id="ARBA00022574"/>
    </source>
</evidence>
<feature type="compositionally biased region" description="Low complexity" evidence="3">
    <location>
        <begin position="13"/>
        <end position="22"/>
    </location>
</feature>
<sequence length="368" mass="39909">MTNDSQNDTIDELPTAASAATPADDDALSELFHSCLSTSDAFDLRASDFGSAKDELKGECDMNGKDIGEDAATTDHDLRRDGAPTQHAGATTNSSNKSSNSNSTTSSWNKLPPKSTAIVHSINFNRDRTCLILSTSVGVRIRTLQSMDYSLLPHNNASTSNNTNATKSNISNDSWVHDIPLQGGASHAQLLHSTSLLAVVQPHSPRCCFLYNAKNASNALAALPFGAAVKRIELTRRVLVVITVDGKLHIFHMKNEANATTIDGDEGGDTQKRNALRPTWIQTLNIMHPTDTVRNLSRGLDALYAGSYFDLSPNEDTPYLVCKSFNKTAGTIRVYDPTQVTEVEITSLGGNSSYWRVFVGMASWIEIM</sequence>
<dbReference type="SUPFAM" id="SSF101908">
    <property type="entry name" value="Putative isomerase YbhE"/>
    <property type="match status" value="1"/>
</dbReference>
<dbReference type="GO" id="GO:0034497">
    <property type="term" value="P:protein localization to phagophore assembly site"/>
    <property type="evidence" value="ECO:0000318"/>
    <property type="project" value="GO_Central"/>
</dbReference>
<dbReference type="GO" id="GO:0030674">
    <property type="term" value="F:protein-macromolecule adaptor activity"/>
    <property type="evidence" value="ECO:0000318"/>
    <property type="project" value="GO_Central"/>
</dbReference>
<name>B8BT37_THAPS</name>
<dbReference type="PANTHER" id="PTHR11227">
    <property type="entry name" value="WD-REPEAT PROTEIN INTERACTING WITH PHOSPHOINOSIDES WIPI -RELATED"/>
    <property type="match status" value="1"/>
</dbReference>
<reference evidence="4 5" key="2">
    <citation type="journal article" date="2008" name="Nature">
        <title>The Phaeodactylum genome reveals the evolutionary history of diatom genomes.</title>
        <authorList>
            <person name="Bowler C."/>
            <person name="Allen A.E."/>
            <person name="Badger J.H."/>
            <person name="Grimwood J."/>
            <person name="Jabbari K."/>
            <person name="Kuo A."/>
            <person name="Maheswari U."/>
            <person name="Martens C."/>
            <person name="Maumus F."/>
            <person name="Otillar R.P."/>
            <person name="Rayko E."/>
            <person name="Salamov A."/>
            <person name="Vandepoele K."/>
            <person name="Beszteri B."/>
            <person name="Gruber A."/>
            <person name="Heijde M."/>
            <person name="Katinka M."/>
            <person name="Mock T."/>
            <person name="Valentin K."/>
            <person name="Verret F."/>
            <person name="Berges J.A."/>
            <person name="Brownlee C."/>
            <person name="Cadoret J.P."/>
            <person name="Chiovitti A."/>
            <person name="Choi C.J."/>
            <person name="Coesel S."/>
            <person name="De Martino A."/>
            <person name="Detter J.C."/>
            <person name="Durkin C."/>
            <person name="Falciatore A."/>
            <person name="Fournet J."/>
            <person name="Haruta M."/>
            <person name="Huysman M.J."/>
            <person name="Jenkins B.D."/>
            <person name="Jiroutova K."/>
            <person name="Jorgensen R.E."/>
            <person name="Joubert Y."/>
            <person name="Kaplan A."/>
            <person name="Kroger N."/>
            <person name="Kroth P.G."/>
            <person name="La Roche J."/>
            <person name="Lindquist E."/>
            <person name="Lommer M."/>
            <person name="Martin-Jezequel V."/>
            <person name="Lopez P.J."/>
            <person name="Lucas S."/>
            <person name="Mangogna M."/>
            <person name="McGinnis K."/>
            <person name="Medlin L.K."/>
            <person name="Montsant A."/>
            <person name="Oudot-Le Secq M.P."/>
            <person name="Napoli C."/>
            <person name="Obornik M."/>
            <person name="Parker M.S."/>
            <person name="Petit J.L."/>
            <person name="Porcel B.M."/>
            <person name="Poulsen N."/>
            <person name="Robison M."/>
            <person name="Rychlewski L."/>
            <person name="Rynearson T.A."/>
            <person name="Schmutz J."/>
            <person name="Shapiro H."/>
            <person name="Siaut M."/>
            <person name="Stanley M."/>
            <person name="Sussman M.R."/>
            <person name="Taylor A.R."/>
            <person name="Vardi A."/>
            <person name="von Dassow P."/>
            <person name="Vyverman W."/>
            <person name="Willis A."/>
            <person name="Wyrwicz L.S."/>
            <person name="Rokhsar D.S."/>
            <person name="Weissenbach J."/>
            <person name="Armbrust E.V."/>
            <person name="Green B.R."/>
            <person name="Van de Peer Y."/>
            <person name="Grigoriev I.V."/>
        </authorList>
    </citation>
    <scope>NUCLEOTIDE SEQUENCE [LARGE SCALE GENOMIC DNA]</scope>
    <source>
        <strain evidence="4 5">CCMP1335</strain>
    </source>
</reference>
<feature type="region of interest" description="Disordered" evidence="3">
    <location>
        <begin position="54"/>
        <end position="112"/>
    </location>
</feature>
<dbReference type="InterPro" id="IPR048720">
    <property type="entry name" value="PROPPIN"/>
</dbReference>
<gene>
    <name evidence="4" type="ORF">THAPSDRAFT_1017</name>
</gene>
<evidence type="ECO:0000313" key="5">
    <source>
        <dbReference type="Proteomes" id="UP000001449"/>
    </source>
</evidence>
<dbReference type="GO" id="GO:0061723">
    <property type="term" value="P:glycophagy"/>
    <property type="evidence" value="ECO:0000318"/>
    <property type="project" value="GO_Central"/>
</dbReference>
<feature type="compositionally biased region" description="Basic and acidic residues" evidence="3">
    <location>
        <begin position="54"/>
        <end position="82"/>
    </location>
</feature>
<dbReference type="PaxDb" id="35128-Thaps1017"/>
<dbReference type="GO" id="GO:0000422">
    <property type="term" value="P:autophagy of mitochondrion"/>
    <property type="evidence" value="ECO:0000318"/>
    <property type="project" value="GO_Central"/>
</dbReference>
<dbReference type="KEGG" id="tps:THAPSDRAFT_1017"/>
<accession>B8BT37</accession>
<dbReference type="GO" id="GO:0080025">
    <property type="term" value="F:phosphatidylinositol-3,5-bisphosphate binding"/>
    <property type="evidence" value="ECO:0000318"/>
    <property type="project" value="GO_Central"/>
</dbReference>
<keyword evidence="5" id="KW-1185">Reference proteome</keyword>
<dbReference type="GO" id="GO:0044804">
    <property type="term" value="P:nucleophagy"/>
    <property type="evidence" value="ECO:0000318"/>
    <property type="project" value="GO_Central"/>
</dbReference>
<evidence type="ECO:0000256" key="3">
    <source>
        <dbReference type="SAM" id="MobiDB-lite"/>
    </source>
</evidence>
<dbReference type="HOGENOM" id="CLU_753351_0_0_1"/>
<dbReference type="eggNOG" id="KOG2110">
    <property type="taxonomic scope" value="Eukaryota"/>
</dbReference>
<dbReference type="GO" id="GO:0032266">
    <property type="term" value="F:phosphatidylinositol-3-phosphate binding"/>
    <property type="evidence" value="ECO:0000318"/>
    <property type="project" value="GO_Central"/>
</dbReference>
<organism evidence="4 5">
    <name type="scientific">Thalassiosira pseudonana</name>
    <name type="common">Marine diatom</name>
    <name type="synonym">Cyclotella nana</name>
    <dbReference type="NCBI Taxonomy" id="35128"/>
    <lineage>
        <taxon>Eukaryota</taxon>
        <taxon>Sar</taxon>
        <taxon>Stramenopiles</taxon>
        <taxon>Ochrophyta</taxon>
        <taxon>Bacillariophyta</taxon>
        <taxon>Coscinodiscophyceae</taxon>
        <taxon>Thalassiosirophycidae</taxon>
        <taxon>Thalassiosirales</taxon>
        <taxon>Thalassiosiraceae</taxon>
        <taxon>Thalassiosira</taxon>
    </lineage>
</organism>
<dbReference type="GeneID" id="7449097"/>
<keyword evidence="2" id="KW-0677">Repeat</keyword>
<dbReference type="GO" id="GO:0000425">
    <property type="term" value="P:pexophagy"/>
    <property type="evidence" value="ECO:0000318"/>
    <property type="project" value="GO_Central"/>
</dbReference>
<protein>
    <submittedName>
        <fullName evidence="4">Uncharacterized protein</fullName>
    </submittedName>
</protein>
<evidence type="ECO:0000313" key="4">
    <source>
        <dbReference type="EMBL" id="EED96234.1"/>
    </source>
</evidence>
<feature type="region of interest" description="Disordered" evidence="3">
    <location>
        <begin position="1"/>
        <end position="22"/>
    </location>
</feature>
<reference evidence="4 5" key="1">
    <citation type="journal article" date="2004" name="Science">
        <title>The genome of the diatom Thalassiosira pseudonana: ecology, evolution, and metabolism.</title>
        <authorList>
            <person name="Armbrust E.V."/>
            <person name="Berges J.A."/>
            <person name="Bowler C."/>
            <person name="Green B.R."/>
            <person name="Martinez D."/>
            <person name="Putnam N.H."/>
            <person name="Zhou S."/>
            <person name="Allen A.E."/>
            <person name="Apt K.E."/>
            <person name="Bechner M."/>
            <person name="Brzezinski M.A."/>
            <person name="Chaal B.K."/>
            <person name="Chiovitti A."/>
            <person name="Davis A.K."/>
            <person name="Demarest M.S."/>
            <person name="Detter J.C."/>
            <person name="Glavina T."/>
            <person name="Goodstein D."/>
            <person name="Hadi M.Z."/>
            <person name="Hellsten U."/>
            <person name="Hildebrand M."/>
            <person name="Jenkins B.D."/>
            <person name="Jurka J."/>
            <person name="Kapitonov V.V."/>
            <person name="Kroger N."/>
            <person name="Lau W.W."/>
            <person name="Lane T.W."/>
            <person name="Larimer F.W."/>
            <person name="Lippmeier J.C."/>
            <person name="Lucas S."/>
            <person name="Medina M."/>
            <person name="Montsant A."/>
            <person name="Obornik M."/>
            <person name="Parker M.S."/>
            <person name="Palenik B."/>
            <person name="Pazour G.J."/>
            <person name="Richardson P.M."/>
            <person name="Rynearson T.A."/>
            <person name="Saito M.A."/>
            <person name="Schwartz D.C."/>
            <person name="Thamatrakoln K."/>
            <person name="Valentin K."/>
            <person name="Vardi A."/>
            <person name="Wilkerson F.P."/>
            <person name="Rokhsar D.S."/>
        </authorList>
    </citation>
    <scope>NUCLEOTIDE SEQUENCE [LARGE SCALE GENOMIC DNA]</scope>
    <source>
        <strain evidence="4 5">CCMP1335</strain>
    </source>
</reference>
<dbReference type="Proteomes" id="UP000001449">
    <property type="component" value="Chromosome 1"/>
</dbReference>
<dbReference type="AlphaFoldDB" id="B8BT37"/>
<proteinExistence type="predicted"/>
<dbReference type="EMBL" id="CM000638">
    <property type="protein sequence ID" value="EED96234.1"/>
    <property type="molecule type" value="Genomic_DNA"/>
</dbReference>
<dbReference type="GO" id="GO:0034045">
    <property type="term" value="C:phagophore assembly site membrane"/>
    <property type="evidence" value="ECO:0000318"/>
    <property type="project" value="GO_Central"/>
</dbReference>
<evidence type="ECO:0000256" key="2">
    <source>
        <dbReference type="ARBA" id="ARBA00022737"/>
    </source>
</evidence>